<evidence type="ECO:0000256" key="1">
    <source>
        <dbReference type="SAM" id="Coils"/>
    </source>
</evidence>
<dbReference type="InterPro" id="IPR037696">
    <property type="entry name" value="CCDC77"/>
</dbReference>
<dbReference type="EMBL" id="MBFT01000589">
    <property type="protein sequence ID" value="PVU88947.1"/>
    <property type="molecule type" value="Genomic_DNA"/>
</dbReference>
<dbReference type="PANTHER" id="PTHR22091">
    <property type="entry name" value="COILED-COIL DOMAIN-CONTAINING PROTEIN 77"/>
    <property type="match status" value="1"/>
</dbReference>
<feature type="compositionally biased region" description="Polar residues" evidence="2">
    <location>
        <begin position="110"/>
        <end position="123"/>
    </location>
</feature>
<dbReference type="PANTHER" id="PTHR22091:SF1">
    <property type="entry name" value="COILED-COIL DOMAIN-CONTAINING PROTEIN 77"/>
    <property type="match status" value="1"/>
</dbReference>
<dbReference type="STRING" id="61424.A0A2T9Y9F7"/>
<comment type="caution">
    <text evidence="3">The sequence shown here is derived from an EMBL/GenBank/DDBJ whole genome shotgun (WGS) entry which is preliminary data.</text>
</comment>
<feature type="coiled-coil region" evidence="1">
    <location>
        <begin position="161"/>
        <end position="192"/>
    </location>
</feature>
<dbReference type="AlphaFoldDB" id="A0A2T9Y9F7"/>
<evidence type="ECO:0000313" key="3">
    <source>
        <dbReference type="EMBL" id="PVU88947.1"/>
    </source>
</evidence>
<organism evidence="3 4">
    <name type="scientific">Furculomyces boomerangus</name>
    <dbReference type="NCBI Taxonomy" id="61424"/>
    <lineage>
        <taxon>Eukaryota</taxon>
        <taxon>Fungi</taxon>
        <taxon>Fungi incertae sedis</taxon>
        <taxon>Zoopagomycota</taxon>
        <taxon>Kickxellomycotina</taxon>
        <taxon>Harpellomycetes</taxon>
        <taxon>Harpellales</taxon>
        <taxon>Harpellaceae</taxon>
        <taxon>Furculomyces</taxon>
    </lineage>
</organism>
<gene>
    <name evidence="3" type="ORF">BB559_005323</name>
</gene>
<keyword evidence="4" id="KW-1185">Reference proteome</keyword>
<protein>
    <submittedName>
        <fullName evidence="3">Uncharacterized protein</fullName>
    </submittedName>
</protein>
<proteinExistence type="predicted"/>
<feature type="coiled-coil region" evidence="1">
    <location>
        <begin position="14"/>
        <end position="107"/>
    </location>
</feature>
<feature type="coiled-coil region" evidence="1">
    <location>
        <begin position="257"/>
        <end position="335"/>
    </location>
</feature>
<dbReference type="Proteomes" id="UP000245699">
    <property type="component" value="Unassembled WGS sequence"/>
</dbReference>
<keyword evidence="1" id="KW-0175">Coiled coil</keyword>
<name>A0A2T9Y9F7_9FUNG</name>
<dbReference type="OrthoDB" id="191169at2759"/>
<accession>A0A2T9Y9F7</accession>
<feature type="compositionally biased region" description="Polar residues" evidence="2">
    <location>
        <begin position="131"/>
        <end position="140"/>
    </location>
</feature>
<reference evidence="3 4" key="1">
    <citation type="journal article" date="2018" name="MBio">
        <title>Comparative Genomics Reveals the Core Gene Toolbox for the Fungus-Insect Symbiosis.</title>
        <authorList>
            <person name="Wang Y."/>
            <person name="Stata M."/>
            <person name="Wang W."/>
            <person name="Stajich J.E."/>
            <person name="White M.M."/>
            <person name="Moncalvo J.M."/>
        </authorList>
    </citation>
    <scope>NUCLEOTIDE SEQUENCE [LARGE SCALE GENOMIC DNA]</scope>
    <source>
        <strain evidence="3 4">AUS-77-4</strain>
    </source>
</reference>
<feature type="region of interest" description="Disordered" evidence="2">
    <location>
        <begin position="110"/>
        <end position="142"/>
    </location>
</feature>
<sequence>MSDQEEDIDPSYILKFYQKQQEQSEKDFKRLEDHVKNVKISQSEIKQLQWKLQEKEDELKRLRENYEEVQESLLEERQNHLQVVAMNDRLKIKLQKKNRQIEHLISKTNDNISNYQDTPSTSRTNRKRYRISQNQRATSNEYEDTVASDLDEQAKDILIENETLNLTVETMRIQLEEQKMNFDEILASLKTEIESIKTNERAKNIELRHQLEENTTRMYNIQTLYRENIKEMLGMRKSIMENQRMMNEDHLILRSKIIDLSTQLNEKKKVIKNLEETRNSTFEYKDQSDIQDLELRLQLSRDELAIVQNENALSEANLKQNISRLELLNEKISKEITASKKDNIFYLDSIFSECVELKKSIVDILQSLKSQSNVQNSNQNTPRFISRFRDETTSDIPSKVEEIIDNVDELMLFVQRCKTKHSGAKTPTKNRVSTMRSVFDVVSKSHTKS</sequence>
<evidence type="ECO:0000313" key="4">
    <source>
        <dbReference type="Proteomes" id="UP000245699"/>
    </source>
</evidence>
<evidence type="ECO:0000256" key="2">
    <source>
        <dbReference type="SAM" id="MobiDB-lite"/>
    </source>
</evidence>